<dbReference type="EMBL" id="KL367520">
    <property type="protein sequence ID" value="KFD66860.1"/>
    <property type="molecule type" value="Genomic_DNA"/>
</dbReference>
<dbReference type="EMBL" id="KL363192">
    <property type="protein sequence ID" value="KFD56671.1"/>
    <property type="molecule type" value="Genomic_DNA"/>
</dbReference>
<feature type="coiled-coil region" evidence="1">
    <location>
        <begin position="111"/>
        <end position="166"/>
    </location>
</feature>
<proteinExistence type="predicted"/>
<evidence type="ECO:0000313" key="2">
    <source>
        <dbReference type="EMBL" id="KFD56671.1"/>
    </source>
</evidence>
<dbReference type="GO" id="GO:0061630">
    <property type="term" value="F:ubiquitin protein ligase activity"/>
    <property type="evidence" value="ECO:0007669"/>
    <property type="project" value="InterPro"/>
</dbReference>
<evidence type="ECO:0000313" key="3">
    <source>
        <dbReference type="EMBL" id="KFD66860.1"/>
    </source>
</evidence>
<name>A0A085NBL4_9BILA</name>
<dbReference type="Proteomes" id="UP000030764">
    <property type="component" value="Unassembled WGS sequence"/>
</dbReference>
<organism evidence="3">
    <name type="scientific">Trichuris suis</name>
    <name type="common">pig whipworm</name>
    <dbReference type="NCBI Taxonomy" id="68888"/>
    <lineage>
        <taxon>Eukaryota</taxon>
        <taxon>Metazoa</taxon>
        <taxon>Ecdysozoa</taxon>
        <taxon>Nematoda</taxon>
        <taxon>Enoplea</taxon>
        <taxon>Dorylaimia</taxon>
        <taxon>Trichinellida</taxon>
        <taxon>Trichuridae</taxon>
        <taxon>Trichuris</taxon>
    </lineage>
</organism>
<evidence type="ECO:0000256" key="1">
    <source>
        <dbReference type="SAM" id="Coils"/>
    </source>
</evidence>
<evidence type="ECO:0000313" key="4">
    <source>
        <dbReference type="Proteomes" id="UP000030764"/>
    </source>
</evidence>
<keyword evidence="4" id="KW-1185">Reference proteome</keyword>
<sequence>MRLGFRVSMNFELICNFRHCRRRIEGHAWVTSCSHIFCDHDGQLEFSKKLACPACDAGLPGKFDIFRINMNPTEQFKSMVLAGQKPETIFEEKLYQEWVSKKLREQATISEQRYEELVTKLQCEVKTMKEKLACVGEELNEVIRRYESLAERYNEKVRENIKLKANQSVMQHPFSLSTVQG</sequence>
<reference evidence="3 4" key="1">
    <citation type="journal article" date="2014" name="Nat. Genet.">
        <title>Genome and transcriptome of the porcine whipworm Trichuris suis.</title>
        <authorList>
            <person name="Jex A.R."/>
            <person name="Nejsum P."/>
            <person name="Schwarz E.M."/>
            <person name="Hu L."/>
            <person name="Young N.D."/>
            <person name="Hall R.S."/>
            <person name="Korhonen P.K."/>
            <person name="Liao S."/>
            <person name="Thamsborg S."/>
            <person name="Xia J."/>
            <person name="Xu P."/>
            <person name="Wang S."/>
            <person name="Scheerlinck J.P."/>
            <person name="Hofmann A."/>
            <person name="Sternberg P.W."/>
            <person name="Wang J."/>
            <person name="Gasser R.B."/>
        </authorList>
    </citation>
    <scope>NUCLEOTIDE SEQUENCE [LARGE SCALE GENOMIC DNA]</scope>
    <source>
        <strain evidence="3">DCEP-RM93F</strain>
        <strain evidence="2">DCEP-RM93M</strain>
    </source>
</reference>
<dbReference type="GO" id="GO:0000795">
    <property type="term" value="C:synaptonemal complex"/>
    <property type="evidence" value="ECO:0007669"/>
    <property type="project" value="InterPro"/>
</dbReference>
<dbReference type="InterPro" id="IPR042448">
    <property type="entry name" value="CCNB1IP1"/>
</dbReference>
<feature type="non-terminal residue" evidence="3">
    <location>
        <position position="181"/>
    </location>
</feature>
<protein>
    <submittedName>
        <fullName evidence="3">Uncharacterized protein</fullName>
    </submittedName>
</protein>
<accession>A0A085NBL4</accession>
<dbReference type="GO" id="GO:0007131">
    <property type="term" value="P:reciprocal meiotic recombination"/>
    <property type="evidence" value="ECO:0007669"/>
    <property type="project" value="InterPro"/>
</dbReference>
<dbReference type="AlphaFoldDB" id="A0A085NBL4"/>
<dbReference type="PANTHER" id="PTHR14305">
    <property type="entry name" value="E3 UBIQUITIN-PROTEIN LIGASE CCNB1IP1"/>
    <property type="match status" value="1"/>
</dbReference>
<gene>
    <name evidence="2" type="ORF">M513_02347</name>
    <name evidence="3" type="ORF">M514_02347</name>
</gene>
<dbReference type="Proteomes" id="UP000030758">
    <property type="component" value="Unassembled WGS sequence"/>
</dbReference>
<dbReference type="PANTHER" id="PTHR14305:SF0">
    <property type="entry name" value="E3 UBIQUITIN-PROTEIN LIGASE CCNB1IP1"/>
    <property type="match status" value="1"/>
</dbReference>
<keyword evidence="1" id="KW-0175">Coiled coil</keyword>